<dbReference type="InterPro" id="IPR002213">
    <property type="entry name" value="UDP_glucos_trans"/>
</dbReference>
<dbReference type="GeneID" id="115753804"/>
<dbReference type="SUPFAM" id="SSF53756">
    <property type="entry name" value="UDP-Glycosyltransferase/glycogen phosphorylase"/>
    <property type="match status" value="1"/>
</dbReference>
<dbReference type="Proteomes" id="UP000827889">
    <property type="component" value="Chromosome 1"/>
</dbReference>
<keyword evidence="3" id="KW-0808">Transferase</keyword>
<keyword evidence="2" id="KW-0328">Glycosyltransferase</keyword>
<sequence length="475" mass="53055">MADTHDNLHIAMLPWLAFGHMTPYMELAKLMAAKGHRISFLSAPRNIDRLPKPPPELAPLISLVKLPLPPVEHLPEGAEATSDLPYDKIQYLKKAFDMLQEPVARFLESSDPDWIMYDFAPYWAGPIAARLGIGSVLFTIMIGAGLGFVGPTWASKGADYRKTPEDFTRSPKWVPFPTKVAFRLFEIKRIFDVVTGNASGVTDLYRMGACQECCDVIALRSSYEVEPEWLSLLKDIHTKPVFPVGQLAPGDPEARGETDTWRSIKEWLDAQKKGSVVYVAFGSESKPSQTELTEIAQGLELSGLPFFWVLKTRLGSADTESIMLPDGFEERVKGRGVVWDSWVPQLKILAHDSVGGFLTHGGWNSAVEALSFGRALILFTFVADQGLNARILEERQIGYPIPRNESDGSVTRQSVAESLRLVMVEEEGRVYREKSKGMRPIVGDQGIQERYTNDLLNYLKEHRPVKHLKSKGTTI</sequence>
<dbReference type="AlphaFoldDB" id="A0A8B8QMS2"/>
<dbReference type="PANTHER" id="PTHR48049">
    <property type="entry name" value="GLYCOSYLTRANSFERASE"/>
    <property type="match status" value="1"/>
</dbReference>
<evidence type="ECO:0000256" key="2">
    <source>
        <dbReference type="ARBA" id="ARBA00022676"/>
    </source>
</evidence>
<organism evidence="4 5">
    <name type="scientific">Rhodamnia argentea</name>
    <dbReference type="NCBI Taxonomy" id="178133"/>
    <lineage>
        <taxon>Eukaryota</taxon>
        <taxon>Viridiplantae</taxon>
        <taxon>Streptophyta</taxon>
        <taxon>Embryophyta</taxon>
        <taxon>Tracheophyta</taxon>
        <taxon>Spermatophyta</taxon>
        <taxon>Magnoliopsida</taxon>
        <taxon>eudicotyledons</taxon>
        <taxon>Gunneridae</taxon>
        <taxon>Pentapetalae</taxon>
        <taxon>rosids</taxon>
        <taxon>malvids</taxon>
        <taxon>Myrtales</taxon>
        <taxon>Myrtaceae</taxon>
        <taxon>Myrtoideae</taxon>
        <taxon>Myrteae</taxon>
        <taxon>Australasian group</taxon>
        <taxon>Rhodamnia</taxon>
    </lineage>
</organism>
<dbReference type="GO" id="GO:0035251">
    <property type="term" value="F:UDP-glucosyltransferase activity"/>
    <property type="evidence" value="ECO:0007669"/>
    <property type="project" value="InterPro"/>
</dbReference>
<dbReference type="InterPro" id="IPR050481">
    <property type="entry name" value="UDP-glycosyltransf_plant"/>
</dbReference>
<protein>
    <submittedName>
        <fullName evidence="5">UDP-glycosyltransferase 91A1-like</fullName>
    </submittedName>
</protein>
<name>A0A8B8QMS2_9MYRT</name>
<gene>
    <name evidence="5" type="primary">LOC115753804</name>
</gene>
<evidence type="ECO:0000256" key="3">
    <source>
        <dbReference type="ARBA" id="ARBA00022679"/>
    </source>
</evidence>
<dbReference type="FunFam" id="3.40.50.2000:FF:000037">
    <property type="entry name" value="Glycosyltransferase"/>
    <property type="match status" value="1"/>
</dbReference>
<keyword evidence="4" id="KW-1185">Reference proteome</keyword>
<accession>A0A8B8QMS2</accession>
<reference evidence="5" key="2">
    <citation type="submission" date="2025-08" db="UniProtKB">
        <authorList>
            <consortium name="RefSeq"/>
        </authorList>
    </citation>
    <scope>IDENTIFICATION</scope>
    <source>
        <tissue evidence="5">Leaf</tissue>
    </source>
</reference>
<comment type="similarity">
    <text evidence="1">Belongs to the UDP-glycosyltransferase family.</text>
</comment>
<dbReference type="CDD" id="cd03784">
    <property type="entry name" value="GT1_Gtf-like"/>
    <property type="match status" value="1"/>
</dbReference>
<reference evidence="4" key="1">
    <citation type="submission" date="2025-05" db="UniProtKB">
        <authorList>
            <consortium name="RefSeq"/>
        </authorList>
    </citation>
    <scope>NUCLEOTIDE SEQUENCE [LARGE SCALE GENOMIC DNA]</scope>
</reference>
<evidence type="ECO:0000256" key="1">
    <source>
        <dbReference type="ARBA" id="ARBA00009995"/>
    </source>
</evidence>
<dbReference type="Gene3D" id="3.40.50.2000">
    <property type="entry name" value="Glycogen Phosphorylase B"/>
    <property type="match status" value="2"/>
</dbReference>
<dbReference type="OrthoDB" id="5835829at2759"/>
<proteinExistence type="inferred from homology"/>
<evidence type="ECO:0000313" key="5">
    <source>
        <dbReference type="RefSeq" id="XP_030548479.1"/>
    </source>
</evidence>
<dbReference type="FunFam" id="3.40.50.2000:FF:000088">
    <property type="entry name" value="Glycosyltransferase"/>
    <property type="match status" value="1"/>
</dbReference>
<dbReference type="RefSeq" id="XP_030548479.1">
    <property type="nucleotide sequence ID" value="XM_030692619.2"/>
</dbReference>
<dbReference type="PANTHER" id="PTHR48049:SF160">
    <property type="entry name" value="UDP-GLYCOSYLTRANSFERASE 91A1"/>
    <property type="match status" value="1"/>
</dbReference>
<dbReference type="Pfam" id="PF00201">
    <property type="entry name" value="UDPGT"/>
    <property type="match status" value="1"/>
</dbReference>
<dbReference type="KEGG" id="rarg:115753804"/>
<evidence type="ECO:0000313" key="4">
    <source>
        <dbReference type="Proteomes" id="UP000827889"/>
    </source>
</evidence>